<evidence type="ECO:0000256" key="1">
    <source>
        <dbReference type="SAM" id="SignalP"/>
    </source>
</evidence>
<dbReference type="AlphaFoldDB" id="A0AAD9LI03"/>
<accession>A0AAD9LI03</accession>
<feature type="chain" id="PRO_5041926432" evidence="1">
    <location>
        <begin position="19"/>
        <end position="422"/>
    </location>
</feature>
<feature type="signal peptide" evidence="1">
    <location>
        <begin position="1"/>
        <end position="18"/>
    </location>
</feature>
<keyword evidence="3" id="KW-1185">Reference proteome</keyword>
<dbReference type="Proteomes" id="UP001195914">
    <property type="component" value="Unassembled WGS sequence"/>
</dbReference>
<sequence>MTLPYVILLLLIQCAAHCSLVNVLDLSKTPLRSVAKVYNGEFRDGGRYRMIHPTAGYLPEVLYGCKRLKTARKSKKFHNLYIEEYRRGVEVFVEFIGVYTRKNGDLAARVRVYDIRDGTPVISSTKSLSDFINGAVLLYVNMDTLADIHPFVSRLHAPYDGDVEASSQIADRALEYRNVRVLIKHTYYTLFSYMAALPPDPHGLPLSSIISCSRKIIRQSNLVDYSVILNYQGIDVEYIVNPVTGSVAMKGGEVQDNTAYWKPLFWNMFGRLRNAISVVIRVGEQCDYSPHILLLSNVPKGAWLYSRYEVVPFINVSHLNARVLEGRTGVTIYQSPSEAFLSSVEVFVEHKHGWQYVIVRFSVLEGFSVTRKMRIYKRLTNDRGNSLYIKLYGKEMRVYEELLRAIYDQLPDDYDPAQTVNI</sequence>
<gene>
    <name evidence="2" type="ORF">X943_001671</name>
</gene>
<reference evidence="2" key="2">
    <citation type="submission" date="2021-05" db="EMBL/GenBank/DDBJ databases">
        <authorList>
            <person name="Pain A."/>
        </authorList>
    </citation>
    <scope>NUCLEOTIDE SEQUENCE</scope>
    <source>
        <strain evidence="2">1802A</strain>
    </source>
</reference>
<protein>
    <submittedName>
        <fullName evidence="2">Uncharacterized protein</fullName>
    </submittedName>
</protein>
<reference evidence="2" key="1">
    <citation type="journal article" date="2014" name="Nucleic Acids Res.">
        <title>The evolutionary dynamics of variant antigen genes in Babesia reveal a history of genomic innovation underlying host-parasite interaction.</title>
        <authorList>
            <person name="Jackson A.P."/>
            <person name="Otto T.D."/>
            <person name="Darby A."/>
            <person name="Ramaprasad A."/>
            <person name="Xia D."/>
            <person name="Echaide I.E."/>
            <person name="Farber M."/>
            <person name="Gahlot S."/>
            <person name="Gamble J."/>
            <person name="Gupta D."/>
            <person name="Gupta Y."/>
            <person name="Jackson L."/>
            <person name="Malandrin L."/>
            <person name="Malas T.B."/>
            <person name="Moussa E."/>
            <person name="Nair M."/>
            <person name="Reid A.J."/>
            <person name="Sanders M."/>
            <person name="Sharma J."/>
            <person name="Tracey A."/>
            <person name="Quail M.A."/>
            <person name="Weir W."/>
            <person name="Wastling J.M."/>
            <person name="Hall N."/>
            <person name="Willadsen P."/>
            <person name="Lingelbach K."/>
            <person name="Shiels B."/>
            <person name="Tait A."/>
            <person name="Berriman M."/>
            <person name="Allred D.R."/>
            <person name="Pain A."/>
        </authorList>
    </citation>
    <scope>NUCLEOTIDE SEQUENCE</scope>
    <source>
        <strain evidence="2">1802A</strain>
    </source>
</reference>
<organism evidence="2 3">
    <name type="scientific">Babesia divergens</name>
    <dbReference type="NCBI Taxonomy" id="32595"/>
    <lineage>
        <taxon>Eukaryota</taxon>
        <taxon>Sar</taxon>
        <taxon>Alveolata</taxon>
        <taxon>Apicomplexa</taxon>
        <taxon>Aconoidasida</taxon>
        <taxon>Piroplasmida</taxon>
        <taxon>Babesiidae</taxon>
        <taxon>Babesia</taxon>
    </lineage>
</organism>
<proteinExistence type="predicted"/>
<comment type="caution">
    <text evidence="2">The sequence shown here is derived from an EMBL/GenBank/DDBJ whole genome shotgun (WGS) entry which is preliminary data.</text>
</comment>
<evidence type="ECO:0000313" key="3">
    <source>
        <dbReference type="Proteomes" id="UP001195914"/>
    </source>
</evidence>
<name>A0AAD9LI03_BABDI</name>
<dbReference type="EMBL" id="JAHBMH010000044">
    <property type="protein sequence ID" value="KAK1936144.1"/>
    <property type="molecule type" value="Genomic_DNA"/>
</dbReference>
<evidence type="ECO:0000313" key="2">
    <source>
        <dbReference type="EMBL" id="KAK1936144.1"/>
    </source>
</evidence>
<keyword evidence="1" id="KW-0732">Signal</keyword>